<gene>
    <name evidence="2" type="ORF">NTJ_04663</name>
</gene>
<evidence type="ECO:0000313" key="3">
    <source>
        <dbReference type="Proteomes" id="UP001307889"/>
    </source>
</evidence>
<proteinExistence type="predicted"/>
<protein>
    <submittedName>
        <fullName evidence="2">Uncharacterized protein</fullName>
    </submittedName>
</protein>
<dbReference type="Proteomes" id="UP001307889">
    <property type="component" value="Chromosome 3"/>
</dbReference>
<name>A0ABN7AHY7_9HEMI</name>
<keyword evidence="3" id="KW-1185">Reference proteome</keyword>
<dbReference type="EMBL" id="AP028911">
    <property type="protein sequence ID" value="BES91854.1"/>
    <property type="molecule type" value="Genomic_DNA"/>
</dbReference>
<reference evidence="2 3" key="1">
    <citation type="submission" date="2023-09" db="EMBL/GenBank/DDBJ databases">
        <title>Nesidiocoris tenuis whole genome shotgun sequence.</title>
        <authorList>
            <person name="Shibata T."/>
            <person name="Shimoda M."/>
            <person name="Kobayashi T."/>
            <person name="Uehara T."/>
        </authorList>
    </citation>
    <scope>NUCLEOTIDE SEQUENCE [LARGE SCALE GENOMIC DNA]</scope>
    <source>
        <strain evidence="2 3">Japan</strain>
    </source>
</reference>
<evidence type="ECO:0000313" key="2">
    <source>
        <dbReference type="EMBL" id="BES91854.1"/>
    </source>
</evidence>
<sequence>MCARRRRKRIFRKKYRAALMLAEHASRIPHANRRPDRTIIIPAKRKCLPGNDIPPRPSPRCRAEKLPKNRRTAAAA</sequence>
<feature type="region of interest" description="Disordered" evidence="1">
    <location>
        <begin position="46"/>
        <end position="76"/>
    </location>
</feature>
<accession>A0ABN7AHY7</accession>
<evidence type="ECO:0000256" key="1">
    <source>
        <dbReference type="SAM" id="MobiDB-lite"/>
    </source>
</evidence>
<organism evidence="2 3">
    <name type="scientific">Nesidiocoris tenuis</name>
    <dbReference type="NCBI Taxonomy" id="355587"/>
    <lineage>
        <taxon>Eukaryota</taxon>
        <taxon>Metazoa</taxon>
        <taxon>Ecdysozoa</taxon>
        <taxon>Arthropoda</taxon>
        <taxon>Hexapoda</taxon>
        <taxon>Insecta</taxon>
        <taxon>Pterygota</taxon>
        <taxon>Neoptera</taxon>
        <taxon>Paraneoptera</taxon>
        <taxon>Hemiptera</taxon>
        <taxon>Heteroptera</taxon>
        <taxon>Panheteroptera</taxon>
        <taxon>Cimicomorpha</taxon>
        <taxon>Miridae</taxon>
        <taxon>Dicyphina</taxon>
        <taxon>Nesidiocoris</taxon>
    </lineage>
</organism>